<name>A0AAV4JZG5_9GAST</name>
<keyword evidence="11 12" id="KW-0407">Ion channel</keyword>
<keyword evidence="5 13" id="KW-1133">Transmembrane helix</keyword>
<comment type="subcellular location">
    <subcellularLocation>
        <location evidence="1">Membrane</location>
        <topology evidence="1">Multi-pass membrane protein</topology>
    </subcellularLocation>
</comment>
<evidence type="ECO:0000256" key="9">
    <source>
        <dbReference type="ARBA" id="ARBA00023180"/>
    </source>
</evidence>
<evidence type="ECO:0000313" key="15">
    <source>
        <dbReference type="Proteomes" id="UP000762676"/>
    </source>
</evidence>
<feature type="transmembrane region" description="Helical" evidence="13">
    <location>
        <begin position="308"/>
        <end position="326"/>
    </location>
</feature>
<keyword evidence="8 13" id="KW-0472">Membrane</keyword>
<evidence type="ECO:0000256" key="4">
    <source>
        <dbReference type="ARBA" id="ARBA00022692"/>
    </source>
</evidence>
<gene>
    <name evidence="14" type="ORF">ElyMa_001714500</name>
</gene>
<protein>
    <submittedName>
        <fullName evidence="14">Acid-sensing ion channel 4</fullName>
    </submittedName>
</protein>
<dbReference type="Gene3D" id="1.10.287.770">
    <property type="entry name" value="YojJ-like"/>
    <property type="match status" value="1"/>
</dbReference>
<evidence type="ECO:0000256" key="2">
    <source>
        <dbReference type="ARBA" id="ARBA00022448"/>
    </source>
</evidence>
<dbReference type="PRINTS" id="PR01078">
    <property type="entry name" value="AMINACHANNEL"/>
</dbReference>
<evidence type="ECO:0000256" key="10">
    <source>
        <dbReference type="ARBA" id="ARBA00023201"/>
    </source>
</evidence>
<dbReference type="InterPro" id="IPR001873">
    <property type="entry name" value="ENaC"/>
</dbReference>
<dbReference type="FunFam" id="1.10.287.770:FF:000001">
    <property type="entry name" value="Acid-sensing ion channel subunit 1"/>
    <property type="match status" value="1"/>
</dbReference>
<evidence type="ECO:0000313" key="14">
    <source>
        <dbReference type="EMBL" id="GFS26322.1"/>
    </source>
</evidence>
<dbReference type="AlphaFoldDB" id="A0AAV4JZG5"/>
<evidence type="ECO:0000256" key="12">
    <source>
        <dbReference type="RuleBase" id="RU000679"/>
    </source>
</evidence>
<dbReference type="Pfam" id="PF00858">
    <property type="entry name" value="ASC"/>
    <property type="match status" value="1"/>
</dbReference>
<keyword evidence="10 12" id="KW-0739">Sodium transport</keyword>
<keyword evidence="15" id="KW-1185">Reference proteome</keyword>
<evidence type="ECO:0000256" key="13">
    <source>
        <dbReference type="SAM" id="Phobius"/>
    </source>
</evidence>
<keyword evidence="6" id="KW-0915">Sodium</keyword>
<dbReference type="PANTHER" id="PTHR11690">
    <property type="entry name" value="AMILORIDE-SENSITIVE SODIUM CHANNEL-RELATED"/>
    <property type="match status" value="1"/>
</dbReference>
<dbReference type="PANTHER" id="PTHR11690:SF300">
    <property type="entry name" value="PICKPOCKET PROTEIN 19"/>
    <property type="match status" value="1"/>
</dbReference>
<accession>A0AAV4JZG5</accession>
<keyword evidence="7 12" id="KW-0406">Ion transport</keyword>
<comment type="caution">
    <text evidence="14">The sequence shown here is derived from an EMBL/GenBank/DDBJ whole genome shotgun (WGS) entry which is preliminary data.</text>
</comment>
<evidence type="ECO:0000256" key="5">
    <source>
        <dbReference type="ARBA" id="ARBA00022989"/>
    </source>
</evidence>
<keyword evidence="3 12" id="KW-0894">Sodium channel</keyword>
<evidence type="ECO:0000256" key="7">
    <source>
        <dbReference type="ARBA" id="ARBA00023065"/>
    </source>
</evidence>
<keyword evidence="9" id="KW-0325">Glycoprotein</keyword>
<dbReference type="EMBL" id="BMAT01003468">
    <property type="protein sequence ID" value="GFS26322.1"/>
    <property type="molecule type" value="Genomic_DNA"/>
</dbReference>
<evidence type="ECO:0000256" key="6">
    <source>
        <dbReference type="ARBA" id="ARBA00023053"/>
    </source>
</evidence>
<comment type="similarity">
    <text evidence="12">Belongs to the amiloride-sensitive sodium channel (TC 1.A.6) family.</text>
</comment>
<keyword evidence="4 12" id="KW-0812">Transmembrane</keyword>
<sequence length="354" mass="40504">MYRVLQAHITNLRIVCSSVLILKVGGLGKFKVNCFPKAIATWHGQESNPRLPDFESEAVTILPRDPTYDPTRLSPSTEEGDRMLTTASHTLDELKHLEETILYRLQDSLDITRVYITQGNVSKMRVAKELTSAEVYEGINNLVHFFTGLRARGQDFYSGWSALADDQNAIWDMVLNDPDLEEFYQYRNMSDFLQDYSEVSMETEANFTGMRDTHDFRFLVGNLDSLFLKSLDDLMKDMHLFIDQSAVDADFIKKNFLQLDVFYREKSYEHIMSQEAYDVFALFCDIGGSMGLFVGASVLTLYEVVDLIFHQSLVTILHGSFFGPWLRRKMRSLSYSSERPTANTAAIDVGRSTF</sequence>
<dbReference type="Proteomes" id="UP000762676">
    <property type="component" value="Unassembled WGS sequence"/>
</dbReference>
<dbReference type="GO" id="GO:0015280">
    <property type="term" value="F:ligand-gated sodium channel activity"/>
    <property type="evidence" value="ECO:0007669"/>
    <property type="project" value="TreeGrafter"/>
</dbReference>
<feature type="transmembrane region" description="Helical" evidence="13">
    <location>
        <begin position="279"/>
        <end position="302"/>
    </location>
</feature>
<organism evidence="14 15">
    <name type="scientific">Elysia marginata</name>
    <dbReference type="NCBI Taxonomy" id="1093978"/>
    <lineage>
        <taxon>Eukaryota</taxon>
        <taxon>Metazoa</taxon>
        <taxon>Spiralia</taxon>
        <taxon>Lophotrochozoa</taxon>
        <taxon>Mollusca</taxon>
        <taxon>Gastropoda</taxon>
        <taxon>Heterobranchia</taxon>
        <taxon>Euthyneura</taxon>
        <taxon>Panpulmonata</taxon>
        <taxon>Sacoglossa</taxon>
        <taxon>Placobranchoidea</taxon>
        <taxon>Plakobranchidae</taxon>
        <taxon>Elysia</taxon>
    </lineage>
</organism>
<proteinExistence type="inferred from homology"/>
<keyword evidence="2 12" id="KW-0813">Transport</keyword>
<evidence type="ECO:0000256" key="3">
    <source>
        <dbReference type="ARBA" id="ARBA00022461"/>
    </source>
</evidence>
<evidence type="ECO:0000256" key="8">
    <source>
        <dbReference type="ARBA" id="ARBA00023136"/>
    </source>
</evidence>
<reference evidence="14 15" key="1">
    <citation type="journal article" date="2021" name="Elife">
        <title>Chloroplast acquisition without the gene transfer in kleptoplastic sea slugs, Plakobranchus ocellatus.</title>
        <authorList>
            <person name="Maeda T."/>
            <person name="Takahashi S."/>
            <person name="Yoshida T."/>
            <person name="Shimamura S."/>
            <person name="Takaki Y."/>
            <person name="Nagai Y."/>
            <person name="Toyoda A."/>
            <person name="Suzuki Y."/>
            <person name="Arimoto A."/>
            <person name="Ishii H."/>
            <person name="Satoh N."/>
            <person name="Nishiyama T."/>
            <person name="Hasebe M."/>
            <person name="Maruyama T."/>
            <person name="Minagawa J."/>
            <person name="Obokata J."/>
            <person name="Shigenobu S."/>
        </authorList>
    </citation>
    <scope>NUCLEOTIDE SEQUENCE [LARGE SCALE GENOMIC DNA]</scope>
</reference>
<evidence type="ECO:0000256" key="11">
    <source>
        <dbReference type="ARBA" id="ARBA00023303"/>
    </source>
</evidence>
<dbReference type="GO" id="GO:0005886">
    <property type="term" value="C:plasma membrane"/>
    <property type="evidence" value="ECO:0007669"/>
    <property type="project" value="TreeGrafter"/>
</dbReference>
<evidence type="ECO:0000256" key="1">
    <source>
        <dbReference type="ARBA" id="ARBA00004141"/>
    </source>
</evidence>